<dbReference type="Gene3D" id="3.40.50.300">
    <property type="entry name" value="P-loop containing nucleotide triphosphate hydrolases"/>
    <property type="match status" value="1"/>
</dbReference>
<gene>
    <name evidence="4" type="primary">sufC_23</name>
    <name evidence="4" type="ORF">SDC9_178633</name>
</gene>
<accession>A0A645GZJ8</accession>
<dbReference type="GO" id="GO:0016887">
    <property type="term" value="F:ATP hydrolysis activity"/>
    <property type="evidence" value="ECO:0007669"/>
    <property type="project" value="InterPro"/>
</dbReference>
<name>A0A645GZJ8_9ZZZZ</name>
<evidence type="ECO:0000256" key="2">
    <source>
        <dbReference type="ARBA" id="ARBA00022840"/>
    </source>
</evidence>
<sequence>MHLKIKKGEIHVLMDPNGAGKSTLANVIIGHPGYSVTDGHLYFEDADITEAKTNERAKKGLFLSFQARRKFPASLWRIF</sequence>
<evidence type="ECO:0000256" key="1">
    <source>
        <dbReference type="ARBA" id="ARBA00022741"/>
    </source>
</evidence>
<dbReference type="EMBL" id="VSSQ01082585">
    <property type="protein sequence ID" value="MPN31159.1"/>
    <property type="molecule type" value="Genomic_DNA"/>
</dbReference>
<dbReference type="PANTHER" id="PTHR43204:SF1">
    <property type="entry name" value="ABC TRANSPORTER I FAMILY MEMBER 6, CHLOROPLASTIC"/>
    <property type="match status" value="1"/>
</dbReference>
<dbReference type="PANTHER" id="PTHR43204">
    <property type="entry name" value="ABC TRANSPORTER I FAMILY MEMBER 6, CHLOROPLASTIC"/>
    <property type="match status" value="1"/>
</dbReference>
<organism evidence="4">
    <name type="scientific">bioreactor metagenome</name>
    <dbReference type="NCBI Taxonomy" id="1076179"/>
    <lineage>
        <taxon>unclassified sequences</taxon>
        <taxon>metagenomes</taxon>
        <taxon>ecological metagenomes</taxon>
    </lineage>
</organism>
<feature type="domain" description="ABC transporter" evidence="3">
    <location>
        <begin position="2"/>
        <end position="73"/>
    </location>
</feature>
<dbReference type="Pfam" id="PF00005">
    <property type="entry name" value="ABC_tran"/>
    <property type="match status" value="1"/>
</dbReference>
<protein>
    <submittedName>
        <fullName evidence="4">Vegetative protein 296</fullName>
    </submittedName>
</protein>
<reference evidence="4" key="1">
    <citation type="submission" date="2019-08" db="EMBL/GenBank/DDBJ databases">
        <authorList>
            <person name="Kucharzyk K."/>
            <person name="Murdoch R.W."/>
            <person name="Higgins S."/>
            <person name="Loffler F."/>
        </authorList>
    </citation>
    <scope>NUCLEOTIDE SEQUENCE</scope>
</reference>
<dbReference type="SUPFAM" id="SSF52540">
    <property type="entry name" value="P-loop containing nucleoside triphosphate hydrolases"/>
    <property type="match status" value="1"/>
</dbReference>
<keyword evidence="1" id="KW-0547">Nucleotide-binding</keyword>
<proteinExistence type="predicted"/>
<dbReference type="GO" id="GO:0005524">
    <property type="term" value="F:ATP binding"/>
    <property type="evidence" value="ECO:0007669"/>
    <property type="project" value="UniProtKB-KW"/>
</dbReference>
<dbReference type="InterPro" id="IPR003439">
    <property type="entry name" value="ABC_transporter-like_ATP-bd"/>
</dbReference>
<dbReference type="InterPro" id="IPR027417">
    <property type="entry name" value="P-loop_NTPase"/>
</dbReference>
<dbReference type="InterPro" id="IPR010230">
    <property type="entry name" value="FeS-cluster_ATPase_SufC"/>
</dbReference>
<evidence type="ECO:0000313" key="4">
    <source>
        <dbReference type="EMBL" id="MPN31159.1"/>
    </source>
</evidence>
<comment type="caution">
    <text evidence="4">The sequence shown here is derived from an EMBL/GenBank/DDBJ whole genome shotgun (WGS) entry which is preliminary data.</text>
</comment>
<keyword evidence="2" id="KW-0067">ATP-binding</keyword>
<evidence type="ECO:0000259" key="3">
    <source>
        <dbReference type="Pfam" id="PF00005"/>
    </source>
</evidence>
<dbReference type="AlphaFoldDB" id="A0A645GZJ8"/>